<organism evidence="1 2">
    <name type="scientific">Fusibacter ferrireducens</name>
    <dbReference type="NCBI Taxonomy" id="2785058"/>
    <lineage>
        <taxon>Bacteria</taxon>
        <taxon>Bacillati</taxon>
        <taxon>Bacillota</taxon>
        <taxon>Clostridia</taxon>
        <taxon>Eubacteriales</taxon>
        <taxon>Eubacteriales Family XII. Incertae Sedis</taxon>
        <taxon>Fusibacter</taxon>
    </lineage>
</organism>
<dbReference type="EMBL" id="JADKNH010000006">
    <property type="protein sequence ID" value="MBF4693588.1"/>
    <property type="molecule type" value="Genomic_DNA"/>
</dbReference>
<evidence type="ECO:0000313" key="2">
    <source>
        <dbReference type="Proteomes" id="UP000614200"/>
    </source>
</evidence>
<name>A0ABR9ZTV9_9FIRM</name>
<evidence type="ECO:0000313" key="1">
    <source>
        <dbReference type="EMBL" id="MBF4693588.1"/>
    </source>
</evidence>
<comment type="caution">
    <text evidence="1">The sequence shown here is derived from an EMBL/GenBank/DDBJ whole genome shotgun (WGS) entry which is preliminary data.</text>
</comment>
<dbReference type="Gene3D" id="1.10.400.20">
    <property type="entry name" value="putative tagatose 6-phosphate kinase domain like"/>
    <property type="match status" value="1"/>
</dbReference>
<dbReference type="Gene3D" id="3.20.20.70">
    <property type="entry name" value="Aldolase class I"/>
    <property type="match status" value="1"/>
</dbReference>
<reference evidence="1 2" key="1">
    <citation type="submission" date="2020-11" db="EMBL/GenBank/DDBJ databases">
        <title>Fusibacter basophilias sp. nov.</title>
        <authorList>
            <person name="Qiu D."/>
        </authorList>
    </citation>
    <scope>NUCLEOTIDE SEQUENCE [LARGE SCALE GENOMIC DNA]</scope>
    <source>
        <strain evidence="1 2">Q10-2</strain>
    </source>
</reference>
<keyword evidence="2" id="KW-1185">Reference proteome</keyword>
<dbReference type="Pfam" id="PF08013">
    <property type="entry name" value="GatZ_KbaZ-like"/>
    <property type="match status" value="1"/>
</dbReference>
<dbReference type="SUPFAM" id="SSF51569">
    <property type="entry name" value="Aldolase"/>
    <property type="match status" value="1"/>
</dbReference>
<accession>A0ABR9ZTV9</accession>
<dbReference type="InterPro" id="IPR013785">
    <property type="entry name" value="Aldolase_TIM"/>
</dbReference>
<dbReference type="InterPro" id="IPR012062">
    <property type="entry name" value="GatZ/KbaZ-like"/>
</dbReference>
<sequence>MSCFEQAFIKKGLQSEWDQVIAVVVQPGVEFEDAQIHEYNRSEALPLTSAMVDFPNLVFEGHSTDYQTVKCLKAMVEDGIAILKVGPAMIFALREMLFALALIESEVMPIYGKEVSGFRDSLEKAMSEHPENWMHHYHGSDEEVNLAKHYSFSDRVRYYFATETVEKSIETLLSNLSNVSMPLTLLSQYVPVQYQKIRKGTLKNDAYEILIDGIITELDHYYFATYPSLD</sequence>
<protein>
    <submittedName>
        <fullName evidence="1">Class II D-tagatose-bisphosphate aldolase, non-catalytic subunit</fullName>
    </submittedName>
</protein>
<gene>
    <name evidence="1" type="ORF">ISU02_10670</name>
</gene>
<dbReference type="RefSeq" id="WP_194701832.1">
    <property type="nucleotide sequence ID" value="NZ_JADKNH010000006.1"/>
</dbReference>
<dbReference type="Proteomes" id="UP000614200">
    <property type="component" value="Unassembled WGS sequence"/>
</dbReference>
<proteinExistence type="predicted"/>